<gene>
    <name evidence="7" type="ORF">DW084_11320</name>
</gene>
<reference evidence="7 8" key="1">
    <citation type="submission" date="2018-08" db="EMBL/GenBank/DDBJ databases">
        <title>A genome reference for cultivated species of the human gut microbiota.</title>
        <authorList>
            <person name="Zou Y."/>
            <person name="Xue W."/>
            <person name="Luo G."/>
        </authorList>
    </citation>
    <scope>NUCLEOTIDE SEQUENCE [LARGE SCALE GENOMIC DNA]</scope>
    <source>
        <strain evidence="7 8">AF48-16</strain>
    </source>
</reference>
<evidence type="ECO:0000256" key="4">
    <source>
        <dbReference type="ARBA" id="ARBA00022729"/>
    </source>
</evidence>
<keyword evidence="5" id="KW-0653">Protein transport</keyword>
<keyword evidence="3" id="KW-0813">Transport</keyword>
<evidence type="ECO:0000313" key="8">
    <source>
        <dbReference type="Proteomes" id="UP000286288"/>
    </source>
</evidence>
<keyword evidence="5" id="KW-0571">Peptide transport</keyword>
<comment type="caution">
    <text evidence="7">The sequence shown here is derived from an EMBL/GenBank/DDBJ whole genome shotgun (WGS) entry which is preliminary data.</text>
</comment>
<dbReference type="PROSITE" id="PS51257">
    <property type="entry name" value="PROKAR_LIPOPROTEIN"/>
    <property type="match status" value="1"/>
</dbReference>
<dbReference type="EMBL" id="QRMZ01000014">
    <property type="protein sequence ID" value="RHK05908.1"/>
    <property type="molecule type" value="Genomic_DNA"/>
</dbReference>
<comment type="subcellular location">
    <subcellularLocation>
        <location evidence="1">Cell envelope</location>
    </subcellularLocation>
</comment>
<evidence type="ECO:0000256" key="6">
    <source>
        <dbReference type="SAM" id="SignalP"/>
    </source>
</evidence>
<dbReference type="FunFam" id="3.90.76.10:FF:000001">
    <property type="entry name" value="Oligopeptide ABC transporter substrate-binding protein"/>
    <property type="match status" value="1"/>
</dbReference>
<dbReference type="InterPro" id="IPR030678">
    <property type="entry name" value="Peptide/Ni-bd"/>
</dbReference>
<dbReference type="FunFam" id="3.10.105.10:FF:000001">
    <property type="entry name" value="Oligopeptide ABC transporter, oligopeptide-binding protein"/>
    <property type="match status" value="1"/>
</dbReference>
<dbReference type="GO" id="GO:0030288">
    <property type="term" value="C:outer membrane-bounded periplasmic space"/>
    <property type="evidence" value="ECO:0007669"/>
    <property type="project" value="UniProtKB-ARBA"/>
</dbReference>
<dbReference type="Gene3D" id="3.40.190.10">
    <property type="entry name" value="Periplasmic binding protein-like II"/>
    <property type="match status" value="1"/>
</dbReference>
<dbReference type="PIRSF" id="PIRSF002741">
    <property type="entry name" value="MppA"/>
    <property type="match status" value="1"/>
</dbReference>
<evidence type="ECO:0000256" key="5">
    <source>
        <dbReference type="ARBA" id="ARBA00022856"/>
    </source>
</evidence>
<dbReference type="PANTHER" id="PTHR30290:SF10">
    <property type="entry name" value="PERIPLASMIC OLIGOPEPTIDE-BINDING PROTEIN-RELATED"/>
    <property type="match status" value="1"/>
</dbReference>
<dbReference type="GO" id="GO:0015833">
    <property type="term" value="P:peptide transport"/>
    <property type="evidence" value="ECO:0007669"/>
    <property type="project" value="UniProtKB-KW"/>
</dbReference>
<accession>A0A1G8WKW6</accession>
<name>A0A1G8WKW6_ENTCA</name>
<evidence type="ECO:0000256" key="1">
    <source>
        <dbReference type="ARBA" id="ARBA00004196"/>
    </source>
</evidence>
<dbReference type="Gene3D" id="3.90.76.10">
    <property type="entry name" value="Dipeptide-binding Protein, Domain 1"/>
    <property type="match status" value="1"/>
</dbReference>
<evidence type="ECO:0000256" key="2">
    <source>
        <dbReference type="ARBA" id="ARBA00005695"/>
    </source>
</evidence>
<organism evidence="7 8">
    <name type="scientific">Enterococcus casseliflavus</name>
    <name type="common">Enterococcus flavescens</name>
    <dbReference type="NCBI Taxonomy" id="37734"/>
    <lineage>
        <taxon>Bacteria</taxon>
        <taxon>Bacillati</taxon>
        <taxon>Bacillota</taxon>
        <taxon>Bacilli</taxon>
        <taxon>Lactobacillales</taxon>
        <taxon>Enterococcaceae</taxon>
        <taxon>Enterococcus</taxon>
    </lineage>
</organism>
<sequence>MKKKMMGITAFTVLVLSACSTTSPTTDSGQQEEQGAVAQEIQVSTAGALSTLDSGQYTDVNSSDMIGQVAEGLYRLDQEGDPELAMAAEEPTVSEDGLVYTFTIRDAKWSNGDPVTADDFVYAFQYVANPENGSSSSNQMDVLKNGSQVRQGDAEVSELGAKALDQQTLELTLASPISYLDQILVGTPFVPKNQAFAEEKGADYGLSAENFVGNGPFLIEGWNGTNESWTLTKNPDYWDAENVQLTKIDVQVVKETATGVSLFETGELDYTTLTDTYAQQYQNSAQANYVPKALVGYLSANQKREVTGNVKVRQAILQAIDKEAFAENILGDGSTALNGFVPSNFAKDPETDQDFREENGDLLPYDLTAAQALWAQAKEELGQDEITLELLSADTAAAKKTIEFVQGQLETNLPGLTIDAKSIPLQNRLDLQSQGEFDLVFGTWTPDYADPINFLEFYDSTGGLNTSGYASERYDQGLQEARTTLANDPAARWDLLKELEKQLIVEDTAVLPLYQGAVAYLKTDRLQGVQVFPFGRTVSYRLASVTE</sequence>
<feature type="signal peptide" evidence="6">
    <location>
        <begin position="1"/>
        <end position="22"/>
    </location>
</feature>
<dbReference type="SUPFAM" id="SSF53850">
    <property type="entry name" value="Periplasmic binding protein-like II"/>
    <property type="match status" value="1"/>
</dbReference>
<proteinExistence type="inferred from homology"/>
<comment type="similarity">
    <text evidence="2">Belongs to the bacterial solute-binding protein 5 family.</text>
</comment>
<dbReference type="Pfam" id="PF00496">
    <property type="entry name" value="SBP_bac_5"/>
    <property type="match status" value="1"/>
</dbReference>
<dbReference type="InterPro" id="IPR039424">
    <property type="entry name" value="SBP_5"/>
</dbReference>
<dbReference type="Proteomes" id="UP000286288">
    <property type="component" value="Unassembled WGS sequence"/>
</dbReference>
<evidence type="ECO:0000313" key="7">
    <source>
        <dbReference type="EMBL" id="RHK05908.1"/>
    </source>
</evidence>
<dbReference type="PANTHER" id="PTHR30290">
    <property type="entry name" value="PERIPLASMIC BINDING COMPONENT OF ABC TRANSPORTER"/>
    <property type="match status" value="1"/>
</dbReference>
<dbReference type="GO" id="GO:1904680">
    <property type="term" value="F:peptide transmembrane transporter activity"/>
    <property type="evidence" value="ECO:0007669"/>
    <property type="project" value="TreeGrafter"/>
</dbReference>
<dbReference type="CDD" id="cd08504">
    <property type="entry name" value="PBP2_OppA"/>
    <property type="match status" value="1"/>
</dbReference>
<dbReference type="AlphaFoldDB" id="A0A1G8WKW6"/>
<dbReference type="RefSeq" id="WP_074534921.1">
    <property type="nucleotide sequence ID" value="NZ_CABHDD010000001.1"/>
</dbReference>
<protein>
    <submittedName>
        <fullName evidence="7">Peptide ABC transporter substrate-binding protein</fullName>
    </submittedName>
</protein>
<dbReference type="InterPro" id="IPR000914">
    <property type="entry name" value="SBP_5_dom"/>
</dbReference>
<evidence type="ECO:0000256" key="3">
    <source>
        <dbReference type="ARBA" id="ARBA00022448"/>
    </source>
</evidence>
<dbReference type="Gene3D" id="3.10.105.10">
    <property type="entry name" value="Dipeptide-binding Protein, Domain 3"/>
    <property type="match status" value="1"/>
</dbReference>
<dbReference type="GO" id="GO:0043190">
    <property type="term" value="C:ATP-binding cassette (ABC) transporter complex"/>
    <property type="evidence" value="ECO:0007669"/>
    <property type="project" value="InterPro"/>
</dbReference>
<keyword evidence="4 6" id="KW-0732">Signal</keyword>
<dbReference type="OrthoDB" id="2255988at2"/>
<feature type="chain" id="PRO_5038551672" evidence="6">
    <location>
        <begin position="23"/>
        <end position="547"/>
    </location>
</feature>